<gene>
    <name evidence="1" type="ORF">PBC2_012</name>
</gene>
<dbReference type="Proteomes" id="UP000223102">
    <property type="component" value="Segment"/>
</dbReference>
<organism evidence="1 2">
    <name type="scientific">Bacillus phage PBC2</name>
    <dbReference type="NCBI Taxonomy" id="1675029"/>
    <lineage>
        <taxon>Viruses</taxon>
        <taxon>Duplodnaviria</taxon>
        <taxon>Heunggongvirae</taxon>
        <taxon>Uroviricota</taxon>
        <taxon>Caudoviricetes</taxon>
        <taxon>Andregratiavirinae</taxon>
        <taxon>Haetaevirus</taxon>
        <taxon>Haetaevirus PBC2</taxon>
    </lineage>
</organism>
<dbReference type="EMBL" id="KT070867">
    <property type="protein sequence ID" value="AKQ08327.1"/>
    <property type="molecule type" value="Genomic_DNA"/>
</dbReference>
<accession>A0A218KBQ8</accession>
<sequence>MKMTLPQKDVRAIEKGMQKYNVNEKGLLEIVNGWIKDNEQDNGTKQFESLLYFKSCIETYIQWHE</sequence>
<protein>
    <submittedName>
        <fullName evidence="1">Uncharacterized protein</fullName>
    </submittedName>
</protein>
<evidence type="ECO:0000313" key="1">
    <source>
        <dbReference type="EMBL" id="AKQ08327.1"/>
    </source>
</evidence>
<proteinExistence type="predicted"/>
<reference evidence="1 2" key="1">
    <citation type="submission" date="2015-06" db="EMBL/GenBank/DDBJ databases">
        <title>Complete genome sequence of Bacillus cereus phage PBC2.</title>
        <authorList>
            <person name="Kong M."/>
            <person name="Ryu S."/>
        </authorList>
    </citation>
    <scope>NUCLEOTIDE SEQUENCE [LARGE SCALE GENOMIC DNA]</scope>
</reference>
<keyword evidence="2" id="KW-1185">Reference proteome</keyword>
<evidence type="ECO:0000313" key="2">
    <source>
        <dbReference type="Proteomes" id="UP000223102"/>
    </source>
</evidence>
<name>A0A218KBQ8_9CAUD</name>